<keyword evidence="6 11" id="KW-0238">DNA-binding</keyword>
<keyword evidence="18" id="KW-1185">Reference proteome</keyword>
<dbReference type="GO" id="GO:0005634">
    <property type="term" value="C:nucleus"/>
    <property type="evidence" value="ECO:0007669"/>
    <property type="project" value="UniProtKB-SubCell"/>
</dbReference>
<evidence type="ECO:0000256" key="3">
    <source>
        <dbReference type="ARBA" id="ARBA00022737"/>
    </source>
</evidence>
<evidence type="ECO:0000313" key="17">
    <source>
        <dbReference type="Ensembl" id="ENSAOCP00000047457.1"/>
    </source>
</evidence>
<comment type="function">
    <text evidence="10">May be involved in gonadal development.</text>
</comment>
<keyword evidence="4 12" id="KW-0862">Zinc</keyword>
<dbReference type="SMART" id="SM00389">
    <property type="entry name" value="HOX"/>
    <property type="match status" value="1"/>
</dbReference>
<feature type="region of interest" description="Disordered" evidence="14">
    <location>
        <begin position="260"/>
        <end position="284"/>
    </location>
</feature>
<feature type="compositionally biased region" description="Polar residues" evidence="14">
    <location>
        <begin position="389"/>
        <end position="406"/>
    </location>
</feature>
<dbReference type="FunFam" id="2.10.110.10:FF:000039">
    <property type="entry name" value="LIM/homeobox protein Lhx9 isoform 2"/>
    <property type="match status" value="1"/>
</dbReference>
<dbReference type="Pfam" id="PF00046">
    <property type="entry name" value="Homeodomain"/>
    <property type="match status" value="1"/>
</dbReference>
<feature type="compositionally biased region" description="Low complexity" evidence="14">
    <location>
        <begin position="419"/>
        <end position="430"/>
    </location>
</feature>
<dbReference type="GO" id="GO:0030182">
    <property type="term" value="P:neuron differentiation"/>
    <property type="evidence" value="ECO:0007669"/>
    <property type="project" value="TreeGrafter"/>
</dbReference>
<dbReference type="InterPro" id="IPR017970">
    <property type="entry name" value="Homeobox_CS"/>
</dbReference>
<name>A0AAQ5Y384_AMPOC</name>
<keyword evidence="3" id="KW-0677">Repeat</keyword>
<dbReference type="PANTHER" id="PTHR24208:SF95">
    <property type="entry name" value="LIM_HOMEOBOX PROTEIN LHX9"/>
    <property type="match status" value="1"/>
</dbReference>
<dbReference type="PROSITE" id="PS50023">
    <property type="entry name" value="LIM_DOMAIN_2"/>
    <property type="match status" value="2"/>
</dbReference>
<dbReference type="CDD" id="cd09377">
    <property type="entry name" value="LIM2_Lhx2_Lhx9"/>
    <property type="match status" value="1"/>
</dbReference>
<dbReference type="InterPro" id="IPR009057">
    <property type="entry name" value="Homeodomain-like_sf"/>
</dbReference>
<evidence type="ECO:0000256" key="8">
    <source>
        <dbReference type="ARBA" id="ARBA00023242"/>
    </source>
</evidence>
<evidence type="ECO:0000256" key="1">
    <source>
        <dbReference type="ARBA" id="ARBA00004123"/>
    </source>
</evidence>
<dbReference type="GO" id="GO:0046872">
    <property type="term" value="F:metal ion binding"/>
    <property type="evidence" value="ECO:0007669"/>
    <property type="project" value="UniProtKB-KW"/>
</dbReference>
<dbReference type="Gene3D" id="2.10.110.10">
    <property type="entry name" value="Cysteine Rich Protein"/>
    <property type="match status" value="2"/>
</dbReference>
<dbReference type="SUPFAM" id="SSF46689">
    <property type="entry name" value="Homeodomain-like"/>
    <property type="match status" value="1"/>
</dbReference>
<feature type="domain" description="Homeobox" evidence="16">
    <location>
        <begin position="307"/>
        <end position="367"/>
    </location>
</feature>
<evidence type="ECO:0000256" key="4">
    <source>
        <dbReference type="ARBA" id="ARBA00022833"/>
    </source>
</evidence>
<dbReference type="CDD" id="cd09469">
    <property type="entry name" value="LIM1_Lhx2"/>
    <property type="match status" value="1"/>
</dbReference>
<feature type="region of interest" description="Disordered" evidence="14">
    <location>
        <begin position="369"/>
        <end position="406"/>
    </location>
</feature>
<dbReference type="GeneTree" id="ENSGT00940000158821"/>
<dbReference type="InterPro" id="IPR001781">
    <property type="entry name" value="Znf_LIM"/>
</dbReference>
<dbReference type="CDD" id="cd00086">
    <property type="entry name" value="homeodomain"/>
    <property type="match status" value="1"/>
</dbReference>
<evidence type="ECO:0000256" key="12">
    <source>
        <dbReference type="PROSITE-ProRule" id="PRU00125"/>
    </source>
</evidence>
<proteinExistence type="predicted"/>
<reference evidence="17" key="2">
    <citation type="submission" date="2025-08" db="UniProtKB">
        <authorList>
            <consortium name="Ensembl"/>
        </authorList>
    </citation>
    <scope>IDENTIFICATION</scope>
</reference>
<feature type="region of interest" description="Disordered" evidence="14">
    <location>
        <begin position="419"/>
        <end position="438"/>
    </location>
</feature>
<feature type="domain" description="LIM zinc-binding" evidence="15">
    <location>
        <begin position="110"/>
        <end position="171"/>
    </location>
</feature>
<dbReference type="PROSITE" id="PS00027">
    <property type="entry name" value="HOMEOBOX_1"/>
    <property type="match status" value="1"/>
</dbReference>
<dbReference type="InterPro" id="IPR050453">
    <property type="entry name" value="LIM_Homeobox_TF"/>
</dbReference>
<dbReference type="SMART" id="SM00132">
    <property type="entry name" value="LIM"/>
    <property type="match status" value="2"/>
</dbReference>
<dbReference type="Ensembl" id="ENSAOCT00000079051.1">
    <property type="protein sequence ID" value="ENSAOCP00000047457.1"/>
    <property type="gene ID" value="ENSAOCG00000008079.2"/>
</dbReference>
<keyword evidence="2 12" id="KW-0479">Metal-binding</keyword>
<gene>
    <name evidence="17" type="primary">LHX9</name>
</gene>
<dbReference type="AlphaFoldDB" id="A0AAQ5Y384"/>
<evidence type="ECO:0000256" key="5">
    <source>
        <dbReference type="ARBA" id="ARBA00023038"/>
    </source>
</evidence>
<evidence type="ECO:0000256" key="7">
    <source>
        <dbReference type="ARBA" id="ARBA00023155"/>
    </source>
</evidence>
<dbReference type="Gene3D" id="1.10.10.60">
    <property type="entry name" value="Homeodomain-like"/>
    <property type="match status" value="1"/>
</dbReference>
<evidence type="ECO:0000256" key="10">
    <source>
        <dbReference type="ARBA" id="ARBA00053475"/>
    </source>
</evidence>
<dbReference type="SUPFAM" id="SSF57716">
    <property type="entry name" value="Glucocorticoid receptor-like (DNA-binding domain)"/>
    <property type="match status" value="2"/>
</dbReference>
<evidence type="ECO:0000256" key="13">
    <source>
        <dbReference type="RuleBase" id="RU000682"/>
    </source>
</evidence>
<evidence type="ECO:0000256" key="9">
    <source>
        <dbReference type="ARBA" id="ARBA00040534"/>
    </source>
</evidence>
<dbReference type="PROSITE" id="PS50071">
    <property type="entry name" value="HOMEOBOX_2"/>
    <property type="match status" value="1"/>
</dbReference>
<dbReference type="InterPro" id="IPR001356">
    <property type="entry name" value="HD"/>
</dbReference>
<evidence type="ECO:0000256" key="14">
    <source>
        <dbReference type="SAM" id="MobiDB-lite"/>
    </source>
</evidence>
<organism evidence="17 18">
    <name type="scientific">Amphiprion ocellaris</name>
    <name type="common">Clown anemonefish</name>
    <dbReference type="NCBI Taxonomy" id="80972"/>
    <lineage>
        <taxon>Eukaryota</taxon>
        <taxon>Metazoa</taxon>
        <taxon>Chordata</taxon>
        <taxon>Craniata</taxon>
        <taxon>Vertebrata</taxon>
        <taxon>Euteleostomi</taxon>
        <taxon>Actinopterygii</taxon>
        <taxon>Neopterygii</taxon>
        <taxon>Teleostei</taxon>
        <taxon>Neoteleostei</taxon>
        <taxon>Acanthomorphata</taxon>
        <taxon>Ovalentaria</taxon>
        <taxon>Pomacentridae</taxon>
        <taxon>Amphiprion</taxon>
    </lineage>
</organism>
<reference evidence="17" key="3">
    <citation type="submission" date="2025-09" db="UniProtKB">
        <authorList>
            <consortium name="Ensembl"/>
        </authorList>
    </citation>
    <scope>IDENTIFICATION</scope>
</reference>
<keyword evidence="5 12" id="KW-0440">LIM domain</keyword>
<protein>
    <recommendedName>
        <fullName evidence="9">LIM/homeobox protein Lhx9</fullName>
    </recommendedName>
</protein>
<dbReference type="Proteomes" id="UP001501940">
    <property type="component" value="Chromosome 2"/>
</dbReference>
<feature type="DNA-binding region" description="Homeobox" evidence="11">
    <location>
        <begin position="309"/>
        <end position="368"/>
    </location>
</feature>
<dbReference type="FunFam" id="2.10.110.10:FF:000033">
    <property type="entry name" value="LIM/homeobox protein Lhx9 isoform X2"/>
    <property type="match status" value="1"/>
</dbReference>
<evidence type="ECO:0000256" key="11">
    <source>
        <dbReference type="PROSITE-ProRule" id="PRU00108"/>
    </source>
</evidence>
<dbReference type="PANTHER" id="PTHR24208">
    <property type="entry name" value="LIM/HOMEOBOX PROTEIN LHX"/>
    <property type="match status" value="1"/>
</dbReference>
<reference evidence="17 18" key="1">
    <citation type="submission" date="2022-01" db="EMBL/GenBank/DDBJ databases">
        <title>A chromosome-scale genome assembly of the false clownfish, Amphiprion ocellaris.</title>
        <authorList>
            <person name="Ryu T."/>
        </authorList>
    </citation>
    <scope>NUCLEOTIDE SEQUENCE [LARGE SCALE GENOMIC DNA]</scope>
</reference>
<dbReference type="FunFam" id="1.10.10.60:FF:000027">
    <property type="entry name" value="LIM/homeobox protein Lhx9"/>
    <property type="match status" value="1"/>
</dbReference>
<dbReference type="PROSITE" id="PS00478">
    <property type="entry name" value="LIM_DOMAIN_1"/>
    <property type="match status" value="1"/>
</dbReference>
<evidence type="ECO:0000256" key="2">
    <source>
        <dbReference type="ARBA" id="ARBA00022723"/>
    </source>
</evidence>
<evidence type="ECO:0000256" key="6">
    <source>
        <dbReference type="ARBA" id="ARBA00023125"/>
    </source>
</evidence>
<keyword evidence="8 11" id="KW-0539">Nucleus</keyword>
<comment type="subcellular location">
    <subcellularLocation>
        <location evidence="1 11 13">Nucleus</location>
    </subcellularLocation>
</comment>
<keyword evidence="7 11" id="KW-0371">Homeobox</keyword>
<feature type="domain" description="LIM zinc-binding" evidence="15">
    <location>
        <begin position="172"/>
        <end position="234"/>
    </location>
</feature>
<evidence type="ECO:0000259" key="16">
    <source>
        <dbReference type="PROSITE" id="PS50071"/>
    </source>
</evidence>
<sequence length="438" mass="48130">MEVVSCKTEAGSCTLRPGPGAMLFHGISGDHIQGIMEEMERRSKTESRLAKGMQLNGRESVRAGPSCVAIHVKTGLLKLLTADHSGTVTVPGNVQVFQGTMPSMSPEKPALCAGCGGKISDRYYLLAVDKQWHLRCLKCCECKLALESELTCFAKDGSIYCKEDYYRRFSVQRCARCHLGISASEMVMRARDSVYHLSCFTCTTCNKTLTTGDHFGMKDSLVYCRLHFETLVQGPDYHPQLNFAELAAKGGGLTLPYFNGTGTAQKGRPRKRKSPAMGIDIPSYNTGCNENDTDHLDRDQQAYPPTQKTKRMRTSFKHHQLRTMKSYFAINHNPDAKDLKQLAQKTGLTKRVLQVWFQNARAKFRRNVLRQENGGVDKADGTSLPPPSSDSGALTPPSSAATLTDLTNPSITVVTSVTSSLDSHDSGSPSQTTLTNLF</sequence>
<dbReference type="GO" id="GO:0000977">
    <property type="term" value="F:RNA polymerase II transcription regulatory region sequence-specific DNA binding"/>
    <property type="evidence" value="ECO:0007669"/>
    <property type="project" value="TreeGrafter"/>
</dbReference>
<evidence type="ECO:0000313" key="18">
    <source>
        <dbReference type="Proteomes" id="UP001501940"/>
    </source>
</evidence>
<evidence type="ECO:0000259" key="15">
    <source>
        <dbReference type="PROSITE" id="PS50023"/>
    </source>
</evidence>
<dbReference type="Pfam" id="PF00412">
    <property type="entry name" value="LIM"/>
    <property type="match status" value="2"/>
</dbReference>
<dbReference type="GO" id="GO:0000981">
    <property type="term" value="F:DNA-binding transcription factor activity, RNA polymerase II-specific"/>
    <property type="evidence" value="ECO:0007669"/>
    <property type="project" value="InterPro"/>
</dbReference>
<accession>A0AAQ5Y384</accession>